<proteinExistence type="predicted"/>
<accession>A0A2D2LXI7</accession>
<gene>
    <name evidence="2" type="ORF">NP7_10255</name>
</gene>
<sequence length="542" mass="62238">MTQNNRRSQDELETLVMIAGMSMFAYTLWLTIKKFVLMIAKWVYGVITLPVYYGENHFGMYGGAEVCVSIGIIIAAISYYRHTQQKKNALLGFTFAGLWFFLAFSEVIAPAEQSLLTKNIRDFCGPTSNGLDALFSCQKTLVDLDQIGSIKAFVASFLPNIIIIWPAIFSAGAGVARVAKKHPDNTMTKKHDMESFIREQRPLYPHLSLVDLVNPNLLPINKGQLRIMDGTKRFCFENDLISGFMLRPNTISPDDYGKKFNERFVPPTIDTLDVNLTDKSNLVPIIDPDRFNSVMIKQLGEPWSGIDNIEPLELILLTIILPRACAEDTELTDEEFKEIKNKSQERLDYMFNWVYRDLTKKTGDNDEDRGFLDFDKLEEYKADLATWIERPLAKKIISKHAYTRTIIIACLEKARQIGVLPPCHLKWMKFYDRTLWAMVQNVGRPSWYCENLGASSHFLMEKTLDSLLNEPSFTIAYDGLVEQVRYFKFTEEEVEAWEKLKNVTGTDKDIILERLSDKQNERYEYDLSLQNDDSKIVVDAFA</sequence>
<evidence type="ECO:0000313" key="3">
    <source>
        <dbReference type="Proteomes" id="UP000229340"/>
    </source>
</evidence>
<protein>
    <recommendedName>
        <fullName evidence="1">DotM C-terminal cytoplasmic domain-containing protein</fullName>
    </recommendedName>
</protein>
<dbReference type="Pfam" id="PF23127">
    <property type="entry name" value="DotM_C"/>
    <property type="match status" value="1"/>
</dbReference>
<name>A0A2D2LXI7_FAUOS</name>
<feature type="domain" description="DotM C-terminal cytoplasmic" evidence="1">
    <location>
        <begin position="292"/>
        <end position="480"/>
    </location>
</feature>
<geneLocation type="plasmid" evidence="3">
    <name>pnp7-1</name>
</geneLocation>
<keyword evidence="2" id="KW-0614">Plasmid</keyword>
<dbReference type="AlphaFoldDB" id="A0A2D2LXI7"/>
<dbReference type="EMBL" id="CP024444">
    <property type="protein sequence ID" value="ATR79737.1"/>
    <property type="molecule type" value="Genomic_DNA"/>
</dbReference>
<dbReference type="InterPro" id="IPR056464">
    <property type="entry name" value="DotM_C"/>
</dbReference>
<organism evidence="2 3">
    <name type="scientific">Faucicola osloensis</name>
    <name type="common">Moraxella osloensis</name>
    <dbReference type="NCBI Taxonomy" id="34062"/>
    <lineage>
        <taxon>Bacteria</taxon>
        <taxon>Pseudomonadati</taxon>
        <taxon>Pseudomonadota</taxon>
        <taxon>Gammaproteobacteria</taxon>
        <taxon>Moraxellales</taxon>
        <taxon>Moraxellaceae</taxon>
        <taxon>Faucicola</taxon>
    </lineage>
</organism>
<evidence type="ECO:0000313" key="2">
    <source>
        <dbReference type="EMBL" id="ATR79737.1"/>
    </source>
</evidence>
<evidence type="ECO:0000259" key="1">
    <source>
        <dbReference type="Pfam" id="PF23127"/>
    </source>
</evidence>
<dbReference type="RefSeq" id="WP_100271091.1">
    <property type="nucleotide sequence ID" value="NZ_CP024444.1"/>
</dbReference>
<dbReference type="Proteomes" id="UP000229340">
    <property type="component" value="Plasmid pNP7-1"/>
</dbReference>
<reference evidence="3" key="1">
    <citation type="submission" date="2017-10" db="EMBL/GenBank/DDBJ databases">
        <title>Complete genome sequence of Moraxella osloensis NP7 isolated from human skin.</title>
        <authorList>
            <person name="Lee K."/>
            <person name="Lim J.Y."/>
            <person name="Hwang I."/>
        </authorList>
    </citation>
    <scope>NUCLEOTIDE SEQUENCE [LARGE SCALE GENOMIC DNA]</scope>
    <source>
        <strain evidence="3">NP7</strain>
        <plasmid evidence="3">pnp7-1</plasmid>
    </source>
</reference>